<evidence type="ECO:0000313" key="3">
    <source>
        <dbReference type="Proteomes" id="UP001605261"/>
    </source>
</evidence>
<reference evidence="2 3" key="1">
    <citation type="submission" date="2024-09" db="EMBL/GenBank/DDBJ databases">
        <authorList>
            <consortium name="All-Russian atlas of soil microorganisms"/>
            <consortium name="as a basis for the search for new antimicrobial producers and enzymes with unique properties"/>
            <person name="Sokolova E.A."/>
            <person name="Voronina E.N."/>
        </authorList>
    </citation>
    <scope>NUCLEOTIDE SEQUENCE [LARGE SCALE GENOMIC DNA]</scope>
    <source>
        <strain evidence="2 3">AF-22b-331.1</strain>
    </source>
</reference>
<protein>
    <submittedName>
        <fullName evidence="2">Uncharacterized protein</fullName>
    </submittedName>
</protein>
<accession>A0ABW7CZX0</accession>
<comment type="caution">
    <text evidence="2">The sequence shown here is derived from an EMBL/GenBank/DDBJ whole genome shotgun (WGS) entry which is preliminary data.</text>
</comment>
<feature type="signal peptide" evidence="1">
    <location>
        <begin position="1"/>
        <end position="27"/>
    </location>
</feature>
<proteinExistence type="predicted"/>
<dbReference type="RefSeq" id="WP_394162650.1">
    <property type="nucleotide sequence ID" value="NZ_JBHGCJ010000004.1"/>
</dbReference>
<evidence type="ECO:0000256" key="1">
    <source>
        <dbReference type="SAM" id="SignalP"/>
    </source>
</evidence>
<evidence type="ECO:0000313" key="2">
    <source>
        <dbReference type="EMBL" id="MFG6109129.1"/>
    </source>
</evidence>
<gene>
    <name evidence="2" type="ORF">ACEU0G_003132</name>
</gene>
<organism evidence="2 3">
    <name type="scientific">Stenotrophomonas nematodicola</name>
    <dbReference type="NCBI Taxonomy" id="2656746"/>
    <lineage>
        <taxon>Bacteria</taxon>
        <taxon>Pseudomonadati</taxon>
        <taxon>Pseudomonadota</taxon>
        <taxon>Gammaproteobacteria</taxon>
        <taxon>Lysobacterales</taxon>
        <taxon>Lysobacteraceae</taxon>
        <taxon>Stenotrophomonas</taxon>
    </lineage>
</organism>
<feature type="chain" id="PRO_5046362797" evidence="1">
    <location>
        <begin position="28"/>
        <end position="300"/>
    </location>
</feature>
<keyword evidence="1" id="KW-0732">Signal</keyword>
<sequence length="300" mass="31539">MARSGFNPHWPAALLVPWLAVVSPAHAGGVVVCDNCANPKQVAVGSGAGTTLVVDLLQVKISGYEVEYDRELKRYRALPTQIPAPVNEAFLRVMALAESHGAAGAAVTPQAGGNGAVIPVHPDDPGGANGISFPEDFKGLTAYDVVQSATTRSQLETRIGSAFSGATTGSTVWNSLSTTLSSVGLSFVSRLFGVSSVTYAVTWRDGSQTLLKLEPDSVHQAQYVKGKSRDAQGNPIPDAAATGPEAPDIFGGDYHFQDRHAIENWLQAAKLYGVHVDNVGLTALQLRCTWNGQTLACSGR</sequence>
<dbReference type="EMBL" id="JBHGCJ010000004">
    <property type="protein sequence ID" value="MFG6109129.1"/>
    <property type="molecule type" value="Genomic_DNA"/>
</dbReference>
<name>A0ABW7CZX0_9GAMM</name>
<dbReference type="Proteomes" id="UP001605261">
    <property type="component" value="Unassembled WGS sequence"/>
</dbReference>
<keyword evidence="3" id="KW-1185">Reference proteome</keyword>